<dbReference type="SUPFAM" id="SSF50952">
    <property type="entry name" value="Soluble quinoprotein glucose dehydrogenase"/>
    <property type="match status" value="1"/>
</dbReference>
<dbReference type="Pfam" id="PF07995">
    <property type="entry name" value="GSDH"/>
    <property type="match status" value="1"/>
</dbReference>
<evidence type="ECO:0000256" key="1">
    <source>
        <dbReference type="SAM" id="SignalP"/>
    </source>
</evidence>
<proteinExistence type="predicted"/>
<dbReference type="Proteomes" id="UP000235803">
    <property type="component" value="Unassembled WGS sequence"/>
</dbReference>
<comment type="caution">
    <text evidence="3">The sequence shown here is derived from an EMBL/GenBank/DDBJ whole genome shotgun (WGS) entry which is preliminary data.</text>
</comment>
<dbReference type="EMBL" id="PNRF01000015">
    <property type="protein sequence ID" value="PMR75899.1"/>
    <property type="molecule type" value="Genomic_DNA"/>
</dbReference>
<dbReference type="InterPro" id="IPR011041">
    <property type="entry name" value="Quinoprot_gluc/sorb_DH_b-prop"/>
</dbReference>
<keyword evidence="1" id="KW-0732">Signal</keyword>
<protein>
    <recommendedName>
        <fullName evidence="2">Glucose/Sorbosone dehydrogenase domain-containing protein</fullName>
    </recommendedName>
</protein>
<feature type="domain" description="Glucose/Sorbosone dehydrogenase" evidence="2">
    <location>
        <begin position="47"/>
        <end position="377"/>
    </location>
</feature>
<sequence>MKKNACAIPLMALAVLPAHAVLAEDVIEDNLATEYQDLRLVKVAGGFEHPWSVAILPGDLYLITERPGRLQMIHDGEVQEVGGLPDIEAHNQGGLLDVVPSPDFPDTGWLYFTYSKGDDEATATALGRAQLAGDELVEWEDLFEQNQRSEPGRHYGSRLAWLSDDSLLMSIGDRGEPDRAQDTADHAGSLLRLDPQGLAPEDNPHINHAEVLPEIYSWGHRNIQGLVVNPDNDEVWATEHGPRGGDELNVIEAEQNYGWPQVTMGRDYATGDTIEDTIRSALRDEGDMVDPIHEFLPTLAPSGLAMVTSDRYPNWQGNLIAGGLASERVLRIVIEDREVVHMEELLRGEIGRIRDVREGPDGYLYLLSDEEDGALYRLEPAD</sequence>
<dbReference type="PANTHER" id="PTHR19328:SF75">
    <property type="entry name" value="ALDOSE SUGAR DEHYDROGENASE YLII"/>
    <property type="match status" value="1"/>
</dbReference>
<dbReference type="AlphaFoldDB" id="A0A2N7U648"/>
<evidence type="ECO:0000259" key="2">
    <source>
        <dbReference type="Pfam" id="PF07995"/>
    </source>
</evidence>
<dbReference type="PANTHER" id="PTHR19328">
    <property type="entry name" value="HEDGEHOG-INTERACTING PROTEIN"/>
    <property type="match status" value="1"/>
</dbReference>
<dbReference type="Gene3D" id="2.120.10.30">
    <property type="entry name" value="TolB, C-terminal domain"/>
    <property type="match status" value="1"/>
</dbReference>
<organism evidence="3 4">
    <name type="scientific">Billgrantia endophytica</name>
    <dbReference type="NCBI Taxonomy" id="2033802"/>
    <lineage>
        <taxon>Bacteria</taxon>
        <taxon>Pseudomonadati</taxon>
        <taxon>Pseudomonadota</taxon>
        <taxon>Gammaproteobacteria</taxon>
        <taxon>Oceanospirillales</taxon>
        <taxon>Halomonadaceae</taxon>
        <taxon>Billgrantia</taxon>
    </lineage>
</organism>
<gene>
    <name evidence="3" type="ORF">C1H69_08105</name>
</gene>
<feature type="chain" id="PRO_5014620720" description="Glucose/Sorbosone dehydrogenase domain-containing protein" evidence="1">
    <location>
        <begin position="21"/>
        <end position="382"/>
    </location>
</feature>
<accession>A0A2N7U648</accession>
<dbReference type="OrthoDB" id="9770043at2"/>
<reference evidence="3 4" key="1">
    <citation type="submission" date="2018-01" db="EMBL/GenBank/DDBJ databases">
        <title>Halomonas endophytica sp. nov., isolated from storage liquid in the stems of Populus euphratica.</title>
        <authorList>
            <person name="Chen C."/>
        </authorList>
    </citation>
    <scope>NUCLEOTIDE SEQUENCE [LARGE SCALE GENOMIC DNA]</scope>
    <source>
        <strain evidence="3 4">MC28</strain>
    </source>
</reference>
<name>A0A2N7U648_9GAMM</name>
<dbReference type="InterPro" id="IPR012938">
    <property type="entry name" value="Glc/Sorbosone_DH"/>
</dbReference>
<evidence type="ECO:0000313" key="4">
    <source>
        <dbReference type="Proteomes" id="UP000235803"/>
    </source>
</evidence>
<keyword evidence="4" id="KW-1185">Reference proteome</keyword>
<feature type="signal peptide" evidence="1">
    <location>
        <begin position="1"/>
        <end position="20"/>
    </location>
</feature>
<dbReference type="InterPro" id="IPR011042">
    <property type="entry name" value="6-blade_b-propeller_TolB-like"/>
</dbReference>
<evidence type="ECO:0000313" key="3">
    <source>
        <dbReference type="EMBL" id="PMR75899.1"/>
    </source>
</evidence>
<dbReference type="RefSeq" id="WP_102652904.1">
    <property type="nucleotide sequence ID" value="NZ_PNRF01000015.1"/>
</dbReference>